<accession>F0SK50</accession>
<dbReference type="InterPro" id="IPR001173">
    <property type="entry name" value="Glyco_trans_2-like"/>
</dbReference>
<evidence type="ECO:0000259" key="1">
    <source>
        <dbReference type="Pfam" id="PF00535"/>
    </source>
</evidence>
<dbReference type="CDD" id="cd04179">
    <property type="entry name" value="DPM_DPG-synthase_like"/>
    <property type="match status" value="1"/>
</dbReference>
<gene>
    <name evidence="2" type="ordered locus">Plabr_2175</name>
</gene>
<keyword evidence="2" id="KW-0808">Transferase</keyword>
<dbReference type="HOGENOM" id="CLU_033536_7_4_0"/>
<dbReference type="Proteomes" id="UP000006860">
    <property type="component" value="Chromosome"/>
</dbReference>
<dbReference type="Gene3D" id="3.90.550.10">
    <property type="entry name" value="Spore Coat Polysaccharide Biosynthesis Protein SpsA, Chain A"/>
    <property type="match status" value="1"/>
</dbReference>
<evidence type="ECO:0000313" key="2">
    <source>
        <dbReference type="EMBL" id="ADY59777.1"/>
    </source>
</evidence>
<evidence type="ECO:0000313" key="3">
    <source>
        <dbReference type="Proteomes" id="UP000006860"/>
    </source>
</evidence>
<keyword evidence="3" id="KW-1185">Reference proteome</keyword>
<proteinExistence type="predicted"/>
<dbReference type="InterPro" id="IPR050256">
    <property type="entry name" value="Glycosyltransferase_2"/>
</dbReference>
<dbReference type="GO" id="GO:0016740">
    <property type="term" value="F:transferase activity"/>
    <property type="evidence" value="ECO:0007669"/>
    <property type="project" value="UniProtKB-KW"/>
</dbReference>
<dbReference type="RefSeq" id="WP_013628501.1">
    <property type="nucleotide sequence ID" value="NC_015174.1"/>
</dbReference>
<sequence>MNASLKPTAAGAPRIVAVMPAYNAASTLERTLADIPAESVQEVILVDDCSTDNTVELARNLGLTVIPHEKNTGYGGNQKTCYREALKRDADVIVMIHPDYQYDSRVIPLAAQLIHLGICDCILGSRIRSRKEALAGGMPRYKYIANRILTTIENVGLGQNLGDFHSGFRAYRRDVLETIPFERNSDDFVFDSQFLVQTVHFGFKLGDIPVPVRYFDEASSINWHRSVKYGLQTLQAVACYWTSKLKLYRPRYLKPRDNPPAP</sequence>
<dbReference type="EMBL" id="CP002546">
    <property type="protein sequence ID" value="ADY59777.1"/>
    <property type="molecule type" value="Genomic_DNA"/>
</dbReference>
<dbReference type="PANTHER" id="PTHR48090:SF7">
    <property type="entry name" value="RFBJ PROTEIN"/>
    <property type="match status" value="1"/>
</dbReference>
<name>F0SK50_RUBBR</name>
<dbReference type="AlphaFoldDB" id="F0SK50"/>
<dbReference type="STRING" id="756272.Plabr_2175"/>
<protein>
    <submittedName>
        <fullName evidence="2">Glycosyl transferase family 2</fullName>
    </submittedName>
</protein>
<reference evidence="3" key="1">
    <citation type="submission" date="2011-02" db="EMBL/GenBank/DDBJ databases">
        <title>The complete genome of Planctomyces brasiliensis DSM 5305.</title>
        <authorList>
            <person name="Lucas S."/>
            <person name="Copeland A."/>
            <person name="Lapidus A."/>
            <person name="Bruce D."/>
            <person name="Goodwin L."/>
            <person name="Pitluck S."/>
            <person name="Kyrpides N."/>
            <person name="Mavromatis K."/>
            <person name="Pagani I."/>
            <person name="Ivanova N."/>
            <person name="Ovchinnikova G."/>
            <person name="Lu M."/>
            <person name="Detter J.C."/>
            <person name="Han C."/>
            <person name="Land M."/>
            <person name="Hauser L."/>
            <person name="Markowitz V."/>
            <person name="Cheng J.-F."/>
            <person name="Hugenholtz P."/>
            <person name="Woyke T."/>
            <person name="Wu D."/>
            <person name="Tindall B."/>
            <person name="Pomrenke H.G."/>
            <person name="Brambilla E."/>
            <person name="Klenk H.-P."/>
            <person name="Eisen J.A."/>
        </authorList>
    </citation>
    <scope>NUCLEOTIDE SEQUENCE [LARGE SCALE GENOMIC DNA]</scope>
    <source>
        <strain evidence="3">ATCC 49424 / DSM 5305 / JCM 21570 / IAM 15109 / NBRC 103401 / IFAM 1448</strain>
    </source>
</reference>
<dbReference type="Pfam" id="PF00535">
    <property type="entry name" value="Glycos_transf_2"/>
    <property type="match status" value="1"/>
</dbReference>
<dbReference type="InterPro" id="IPR029044">
    <property type="entry name" value="Nucleotide-diphossugar_trans"/>
</dbReference>
<dbReference type="SUPFAM" id="SSF53448">
    <property type="entry name" value="Nucleotide-diphospho-sugar transferases"/>
    <property type="match status" value="1"/>
</dbReference>
<feature type="domain" description="Glycosyltransferase 2-like" evidence="1">
    <location>
        <begin position="18"/>
        <end position="178"/>
    </location>
</feature>
<dbReference type="PANTHER" id="PTHR48090">
    <property type="entry name" value="UNDECAPRENYL-PHOSPHATE 4-DEOXY-4-FORMAMIDO-L-ARABINOSE TRANSFERASE-RELATED"/>
    <property type="match status" value="1"/>
</dbReference>
<dbReference type="eggNOG" id="COG1216">
    <property type="taxonomic scope" value="Bacteria"/>
</dbReference>
<organism evidence="2 3">
    <name type="scientific">Rubinisphaera brasiliensis (strain ATCC 49424 / DSM 5305 / JCM 21570 / IAM 15109 / NBRC 103401 / IFAM 1448)</name>
    <name type="common">Planctomyces brasiliensis</name>
    <dbReference type="NCBI Taxonomy" id="756272"/>
    <lineage>
        <taxon>Bacteria</taxon>
        <taxon>Pseudomonadati</taxon>
        <taxon>Planctomycetota</taxon>
        <taxon>Planctomycetia</taxon>
        <taxon>Planctomycetales</taxon>
        <taxon>Planctomycetaceae</taxon>
        <taxon>Rubinisphaera</taxon>
    </lineage>
</organism>
<dbReference type="KEGG" id="pbs:Plabr_2175"/>